<dbReference type="RefSeq" id="XP_007402359.1">
    <property type="nucleotide sequence ID" value="XM_007402297.1"/>
</dbReference>
<name>K5VD75_PHACS</name>
<dbReference type="EMBL" id="JH930556">
    <property type="protein sequence ID" value="EKM49088.1"/>
    <property type="molecule type" value="Genomic_DNA"/>
</dbReference>
<protein>
    <submittedName>
        <fullName evidence="1">Uncharacterized protein</fullName>
    </submittedName>
</protein>
<sequence>MSDIGGQPGGALGLEIDVNTVLQLVIPTDHVQGVNADGGRSYTACVTNGWSVFPHSGWPIADIPDEALNLYLEVLERLEVLDTGSSNSQDGPARPAHSRKAVIIQYKAIEKFLHGAEFADLRKYSLNGEGWKALQIFHKILQISHAFQQMLSSQSTPTLINILPAFEAMKQCWEDRQTQLSHAADIIQQGLDKLADYRDHNQASDT</sequence>
<accession>K5VD75</accession>
<keyword evidence="2" id="KW-1185">Reference proteome</keyword>
<dbReference type="HOGENOM" id="CLU_1332349_0_0_1"/>
<dbReference type="OrthoDB" id="2790258at2759"/>
<dbReference type="Proteomes" id="UP000008370">
    <property type="component" value="Unassembled WGS sequence"/>
</dbReference>
<proteinExistence type="predicted"/>
<dbReference type="GeneID" id="18911772"/>
<organism evidence="1 2">
    <name type="scientific">Phanerochaete carnosa (strain HHB-10118-sp)</name>
    <name type="common">White-rot fungus</name>
    <name type="synonym">Peniophora carnosa</name>
    <dbReference type="NCBI Taxonomy" id="650164"/>
    <lineage>
        <taxon>Eukaryota</taxon>
        <taxon>Fungi</taxon>
        <taxon>Dikarya</taxon>
        <taxon>Basidiomycota</taxon>
        <taxon>Agaricomycotina</taxon>
        <taxon>Agaricomycetes</taxon>
        <taxon>Polyporales</taxon>
        <taxon>Phanerochaetaceae</taxon>
        <taxon>Phanerochaete</taxon>
    </lineage>
</organism>
<reference evidence="1 2" key="1">
    <citation type="journal article" date="2012" name="BMC Genomics">
        <title>Comparative genomics of the white-rot fungi, Phanerochaete carnosa and P. chrysosporium, to elucidate the genetic basis of the distinct wood types they colonize.</title>
        <authorList>
            <person name="Suzuki H."/>
            <person name="MacDonald J."/>
            <person name="Syed K."/>
            <person name="Salamov A."/>
            <person name="Hori C."/>
            <person name="Aerts A."/>
            <person name="Henrissat B."/>
            <person name="Wiebenga A."/>
            <person name="vanKuyk P.A."/>
            <person name="Barry K."/>
            <person name="Lindquist E."/>
            <person name="LaButti K."/>
            <person name="Lapidus A."/>
            <person name="Lucas S."/>
            <person name="Coutinho P."/>
            <person name="Gong Y."/>
            <person name="Samejima M."/>
            <person name="Mahadevan R."/>
            <person name="Abou-Zaid M."/>
            <person name="de Vries R.P."/>
            <person name="Igarashi K."/>
            <person name="Yadav J.S."/>
            <person name="Grigoriev I.V."/>
            <person name="Master E.R."/>
        </authorList>
    </citation>
    <scope>NUCLEOTIDE SEQUENCE [LARGE SCALE GENOMIC DNA]</scope>
    <source>
        <strain evidence="1 2">HHB-10118-sp</strain>
    </source>
</reference>
<evidence type="ECO:0000313" key="2">
    <source>
        <dbReference type="Proteomes" id="UP000008370"/>
    </source>
</evidence>
<dbReference type="AlphaFoldDB" id="K5VD75"/>
<dbReference type="KEGG" id="pco:PHACADRAFT_202026"/>
<gene>
    <name evidence="1" type="ORF">PHACADRAFT_202026</name>
</gene>
<dbReference type="InParanoid" id="K5VD75"/>
<evidence type="ECO:0000313" key="1">
    <source>
        <dbReference type="EMBL" id="EKM49088.1"/>
    </source>
</evidence>